<dbReference type="STRING" id="1314781.A0A166A2N6"/>
<keyword evidence="3" id="KW-0274">FAD</keyword>
<keyword evidence="2" id="KW-0285">Flavoprotein</keyword>
<evidence type="ECO:0000256" key="1">
    <source>
        <dbReference type="ARBA" id="ARBA00009183"/>
    </source>
</evidence>
<dbReference type="InterPro" id="IPR020946">
    <property type="entry name" value="Flavin_mOase-like"/>
</dbReference>
<evidence type="ECO:0000256" key="2">
    <source>
        <dbReference type="ARBA" id="ARBA00022630"/>
    </source>
</evidence>
<evidence type="ECO:0000313" key="7">
    <source>
        <dbReference type="Proteomes" id="UP000077266"/>
    </source>
</evidence>
<evidence type="ECO:0000256" key="3">
    <source>
        <dbReference type="ARBA" id="ARBA00022827"/>
    </source>
</evidence>
<dbReference type="PANTHER" id="PTHR23023">
    <property type="entry name" value="DIMETHYLANILINE MONOOXYGENASE"/>
    <property type="match status" value="1"/>
</dbReference>
<name>A0A166A2N6_EXIGL</name>
<reference evidence="6 7" key="1">
    <citation type="journal article" date="2016" name="Mol. Biol. Evol.">
        <title>Comparative Genomics of Early-Diverging Mushroom-Forming Fungi Provides Insights into the Origins of Lignocellulose Decay Capabilities.</title>
        <authorList>
            <person name="Nagy L.G."/>
            <person name="Riley R."/>
            <person name="Tritt A."/>
            <person name="Adam C."/>
            <person name="Daum C."/>
            <person name="Floudas D."/>
            <person name="Sun H."/>
            <person name="Yadav J.S."/>
            <person name="Pangilinan J."/>
            <person name="Larsson K.H."/>
            <person name="Matsuura K."/>
            <person name="Barry K."/>
            <person name="Labutti K."/>
            <person name="Kuo R."/>
            <person name="Ohm R.A."/>
            <person name="Bhattacharya S.S."/>
            <person name="Shirouzu T."/>
            <person name="Yoshinaga Y."/>
            <person name="Martin F.M."/>
            <person name="Grigoriev I.V."/>
            <person name="Hibbett D.S."/>
        </authorList>
    </citation>
    <scope>NUCLEOTIDE SEQUENCE [LARGE SCALE GENOMIC DNA]</scope>
    <source>
        <strain evidence="6 7">HHB12029</strain>
    </source>
</reference>
<dbReference type="InterPro" id="IPR000960">
    <property type="entry name" value="Flavin_mOase"/>
</dbReference>
<evidence type="ECO:0000313" key="6">
    <source>
        <dbReference type="EMBL" id="KZV88009.1"/>
    </source>
</evidence>
<comment type="similarity">
    <text evidence="1">Belongs to the FMO family.</text>
</comment>
<keyword evidence="4" id="KW-0521">NADP</keyword>
<dbReference type="GO" id="GO:0050661">
    <property type="term" value="F:NADP binding"/>
    <property type="evidence" value="ECO:0007669"/>
    <property type="project" value="InterPro"/>
</dbReference>
<dbReference type="InParanoid" id="A0A166A2N6"/>
<sequence length="470" mass="52169">MSRIENVKRVAIVGGGASGLVALKALLEQGAFDELVLFERREDVGGVWFFDPKVASEEARRYAQDASTQYPVVLEDGGAPKYPSPAYEGMIGNIAHELISISGRPFDKPLSTGPVQEGEREESDLFPSLDSTIAYLRAFADAYGLHNHIRLNTEVVSTRFVDGKWKVVTKNLLNGEETSSTYDAVVYAAGLWDRRHLPAIAGIDTLPKERLLHARFYRSPSIFAGKRILVLGNGNSANDIAAHAAPVALEPVYRSIRHPSYYSYVPDARIHDVKPVRQFSLDPASGKVIAELGDETVIRDIDLVVAATGYRYDVPSLRVPSGDDSAQDEPVTPPDGHRMLGLYRHLLHARFPTLAFIGYSIAWSPFANSEAQASVVARAWAGRIDVPAVKEMIKDEEDSVKEVGDHNLFHVLALYKKREYGYGNELRDWALQGGTEGTVGVHWDERRIWLLQNVVRLKTLQLQRERGLIT</sequence>
<proteinExistence type="inferred from homology"/>
<dbReference type="Pfam" id="PF00743">
    <property type="entry name" value="FMO-like"/>
    <property type="match status" value="2"/>
</dbReference>
<protein>
    <submittedName>
        <fullName evidence="6">FAD/NAD(P)-binding domain-containing protein</fullName>
    </submittedName>
</protein>
<organism evidence="6 7">
    <name type="scientific">Exidia glandulosa HHB12029</name>
    <dbReference type="NCBI Taxonomy" id="1314781"/>
    <lineage>
        <taxon>Eukaryota</taxon>
        <taxon>Fungi</taxon>
        <taxon>Dikarya</taxon>
        <taxon>Basidiomycota</taxon>
        <taxon>Agaricomycotina</taxon>
        <taxon>Agaricomycetes</taxon>
        <taxon>Auriculariales</taxon>
        <taxon>Exidiaceae</taxon>
        <taxon>Exidia</taxon>
    </lineage>
</organism>
<dbReference type="InterPro" id="IPR050346">
    <property type="entry name" value="FMO-like"/>
</dbReference>
<keyword evidence="7" id="KW-1185">Reference proteome</keyword>
<evidence type="ECO:0000256" key="5">
    <source>
        <dbReference type="ARBA" id="ARBA00023002"/>
    </source>
</evidence>
<dbReference type="PIRSF" id="PIRSF000332">
    <property type="entry name" value="FMO"/>
    <property type="match status" value="1"/>
</dbReference>
<dbReference type="EMBL" id="KV426109">
    <property type="protein sequence ID" value="KZV88009.1"/>
    <property type="molecule type" value="Genomic_DNA"/>
</dbReference>
<dbReference type="OrthoDB" id="66881at2759"/>
<dbReference type="Gene3D" id="3.50.50.60">
    <property type="entry name" value="FAD/NAD(P)-binding domain"/>
    <property type="match status" value="2"/>
</dbReference>
<dbReference type="FunCoup" id="A0A166A2N6">
    <property type="interactions" value="31"/>
</dbReference>
<keyword evidence="5" id="KW-0560">Oxidoreductase</keyword>
<dbReference type="SUPFAM" id="SSF51905">
    <property type="entry name" value="FAD/NAD(P)-binding domain"/>
    <property type="match status" value="2"/>
</dbReference>
<dbReference type="PRINTS" id="PR00419">
    <property type="entry name" value="ADXRDTASE"/>
</dbReference>
<dbReference type="AlphaFoldDB" id="A0A166A2N6"/>
<accession>A0A166A2N6</accession>
<evidence type="ECO:0000256" key="4">
    <source>
        <dbReference type="ARBA" id="ARBA00022857"/>
    </source>
</evidence>
<dbReference type="GO" id="GO:0050660">
    <property type="term" value="F:flavin adenine dinucleotide binding"/>
    <property type="evidence" value="ECO:0007669"/>
    <property type="project" value="InterPro"/>
</dbReference>
<dbReference type="GO" id="GO:0004499">
    <property type="term" value="F:N,N-dimethylaniline monooxygenase activity"/>
    <property type="evidence" value="ECO:0007669"/>
    <property type="project" value="InterPro"/>
</dbReference>
<dbReference type="InterPro" id="IPR036188">
    <property type="entry name" value="FAD/NAD-bd_sf"/>
</dbReference>
<gene>
    <name evidence="6" type="ORF">EXIGLDRAFT_651598</name>
</gene>
<dbReference type="Proteomes" id="UP000077266">
    <property type="component" value="Unassembled WGS sequence"/>
</dbReference>